<protein>
    <submittedName>
        <fullName evidence="1">Putative 20S proteasome alpha-subunit</fullName>
    </submittedName>
</protein>
<dbReference type="GO" id="GO:0051603">
    <property type="term" value="P:proteolysis involved in protein catabolic process"/>
    <property type="evidence" value="ECO:0007669"/>
    <property type="project" value="InterPro"/>
</dbReference>
<dbReference type="InterPro" id="IPR029055">
    <property type="entry name" value="Ntn_hydrolases_N"/>
</dbReference>
<evidence type="ECO:0000313" key="2">
    <source>
        <dbReference type="Proteomes" id="UP000027982"/>
    </source>
</evidence>
<reference evidence="1 2" key="1">
    <citation type="journal article" date="2014" name="PLoS ONE">
        <title>The first complete genome sequence of the class fimbriimonadia in the phylum armatimonadetes.</title>
        <authorList>
            <person name="Hu Z.Y."/>
            <person name="Wang Y.Z."/>
            <person name="Im W.T."/>
            <person name="Wang S.Y."/>
            <person name="Zhao G.P."/>
            <person name="Zheng H.J."/>
            <person name="Quan Z.X."/>
        </authorList>
    </citation>
    <scope>NUCLEOTIDE SEQUENCE [LARGE SCALE GENOMIC DNA]</scope>
    <source>
        <strain evidence="1">Gsoil 348</strain>
    </source>
</reference>
<dbReference type="Pfam" id="PF00227">
    <property type="entry name" value="Proteasome"/>
    <property type="match status" value="1"/>
</dbReference>
<dbReference type="SUPFAM" id="SSF56235">
    <property type="entry name" value="N-terminal nucleophile aminohydrolases (Ntn hydrolases)"/>
    <property type="match status" value="1"/>
</dbReference>
<accession>A0A068NT25</accession>
<dbReference type="HOGENOM" id="CLU_086919_0_0_0"/>
<gene>
    <name evidence="1" type="ORF">OP10G_3178</name>
</gene>
<name>A0A068NT25_FIMGI</name>
<organism evidence="1 2">
    <name type="scientific">Fimbriimonas ginsengisoli Gsoil 348</name>
    <dbReference type="NCBI Taxonomy" id="661478"/>
    <lineage>
        <taxon>Bacteria</taxon>
        <taxon>Bacillati</taxon>
        <taxon>Armatimonadota</taxon>
        <taxon>Fimbriimonadia</taxon>
        <taxon>Fimbriimonadales</taxon>
        <taxon>Fimbriimonadaceae</taxon>
        <taxon>Fimbriimonas</taxon>
    </lineage>
</organism>
<evidence type="ECO:0000313" key="1">
    <source>
        <dbReference type="EMBL" id="AIE86546.1"/>
    </source>
</evidence>
<dbReference type="AlphaFoldDB" id="A0A068NT25"/>
<keyword evidence="1" id="KW-0647">Proteasome</keyword>
<dbReference type="GO" id="GO:0005839">
    <property type="term" value="C:proteasome core complex"/>
    <property type="evidence" value="ECO:0007669"/>
    <property type="project" value="InterPro"/>
</dbReference>
<dbReference type="RefSeq" id="WP_025229497.1">
    <property type="nucleotide sequence ID" value="NZ_CP007139.1"/>
</dbReference>
<dbReference type="Gene3D" id="3.60.20.10">
    <property type="entry name" value="Glutamine Phosphoribosylpyrophosphate, subunit 1, domain 1"/>
    <property type="match status" value="1"/>
</dbReference>
<dbReference type="OrthoDB" id="9813225at2"/>
<dbReference type="STRING" id="661478.OP10G_3178"/>
<dbReference type="eggNOG" id="COG0638">
    <property type="taxonomic scope" value="Bacteria"/>
</dbReference>
<proteinExistence type="predicted"/>
<dbReference type="KEGG" id="fgi:OP10G_3178"/>
<sequence>MFTPYDWQEGIGNRAQYIEGKLAQGAPVFAVSIPEGILVFTFRRQARKIYEIYDRLLFAGIGQQSDVEAIRMGALEFASREGYNRSDEDVTIQRVATAMSAPLKRAFSDFSASPLVARSLFAEVNATPDEDLYYALDYDGDYTMSRRISVIAGTQEVVDASTERLQKLDVSAPTESLMASLQETWVHVLNPEGHRSTEEVIQGLSPEAVLLERSNLRENRFRLLTPEEF</sequence>
<dbReference type="Proteomes" id="UP000027982">
    <property type="component" value="Chromosome"/>
</dbReference>
<keyword evidence="2" id="KW-1185">Reference proteome</keyword>
<dbReference type="EMBL" id="CP007139">
    <property type="protein sequence ID" value="AIE86546.1"/>
    <property type="molecule type" value="Genomic_DNA"/>
</dbReference>
<dbReference type="InterPro" id="IPR001353">
    <property type="entry name" value="Proteasome_sua/b"/>
</dbReference>